<dbReference type="EMBL" id="WLZY01000005">
    <property type="protein sequence ID" value="NDL58686.1"/>
    <property type="molecule type" value="Genomic_DNA"/>
</dbReference>
<evidence type="ECO:0000313" key="8">
    <source>
        <dbReference type="Proteomes" id="UP000460435"/>
    </source>
</evidence>
<keyword evidence="8" id="KW-1185">Reference proteome</keyword>
<evidence type="ECO:0000256" key="3">
    <source>
        <dbReference type="ARBA" id="ARBA00022448"/>
    </source>
</evidence>
<dbReference type="PROSITE" id="PS50983">
    <property type="entry name" value="FE_B12_PBP"/>
    <property type="match status" value="1"/>
</dbReference>
<dbReference type="Proteomes" id="UP000460435">
    <property type="component" value="Unassembled WGS sequence"/>
</dbReference>
<reference evidence="7 8" key="1">
    <citation type="submission" date="2019-11" db="EMBL/GenBank/DDBJ databases">
        <authorList>
            <person name="Li X.-J."/>
            <person name="Feng X.-M."/>
        </authorList>
    </citation>
    <scope>NUCLEOTIDE SEQUENCE [LARGE SCALE GENOMIC DNA]</scope>
    <source>
        <strain evidence="7 8">XMNu-373</strain>
    </source>
</reference>
<comment type="subcellular location">
    <subcellularLocation>
        <location evidence="1">Cell envelope</location>
    </subcellularLocation>
</comment>
<sequence>MTSILVVLGGTGCTSDDASGEAATDNTAAETQGAGQPQSGYPITIESTLGTAEIPAAPERVVTIGQGSADTAVALGVVPVGVEADPWGGDEDGYQPWLRATIEAAGDELPVAFAGQPELDIDAVVALEPDLILAPQSGIPQADFDILNELAPTVAYPGQAWSTPWDTQIELIGQALDRADDAAALIEDINGEFTQAAAEHPEFEDITFAYIYTGEPGSLGVFQADEPRSAFISGLGLTIDPAIAEQPMTEGTASSVLGLENADLFDETDVVFSWFNDENQQAEIEAQPLYAQIPAVERGSYVVSYDRQFVTATSLLTPLSVPWVIDRYAAYIEEAVSKL</sequence>
<dbReference type="AlphaFoldDB" id="A0A7K3M600"/>
<dbReference type="PANTHER" id="PTHR30532">
    <property type="entry name" value="IRON III DICITRATE-BINDING PERIPLASMIC PROTEIN"/>
    <property type="match status" value="1"/>
</dbReference>
<evidence type="ECO:0000256" key="1">
    <source>
        <dbReference type="ARBA" id="ARBA00004196"/>
    </source>
</evidence>
<feature type="compositionally biased region" description="Polar residues" evidence="5">
    <location>
        <begin position="24"/>
        <end position="40"/>
    </location>
</feature>
<gene>
    <name evidence="7" type="ORF">F7O44_16580</name>
</gene>
<feature type="region of interest" description="Disordered" evidence="5">
    <location>
        <begin position="14"/>
        <end position="40"/>
    </location>
</feature>
<evidence type="ECO:0000256" key="5">
    <source>
        <dbReference type="SAM" id="MobiDB-lite"/>
    </source>
</evidence>
<proteinExistence type="inferred from homology"/>
<protein>
    <submittedName>
        <fullName evidence="7">ABC transporter substrate-binding protein</fullName>
    </submittedName>
</protein>
<dbReference type="GO" id="GO:1901678">
    <property type="term" value="P:iron coordination entity transport"/>
    <property type="evidence" value="ECO:0007669"/>
    <property type="project" value="UniProtKB-ARBA"/>
</dbReference>
<evidence type="ECO:0000256" key="2">
    <source>
        <dbReference type="ARBA" id="ARBA00008814"/>
    </source>
</evidence>
<dbReference type="SUPFAM" id="SSF53807">
    <property type="entry name" value="Helical backbone' metal receptor"/>
    <property type="match status" value="1"/>
</dbReference>
<evidence type="ECO:0000259" key="6">
    <source>
        <dbReference type="PROSITE" id="PS50983"/>
    </source>
</evidence>
<accession>A0A7K3M600</accession>
<feature type="domain" description="Fe/B12 periplasmic-binding" evidence="6">
    <location>
        <begin position="60"/>
        <end position="336"/>
    </location>
</feature>
<organism evidence="7 8">
    <name type="scientific">Phytoactinopolyspora mesophila</name>
    <dbReference type="NCBI Taxonomy" id="2650750"/>
    <lineage>
        <taxon>Bacteria</taxon>
        <taxon>Bacillati</taxon>
        <taxon>Actinomycetota</taxon>
        <taxon>Actinomycetes</taxon>
        <taxon>Jiangellales</taxon>
        <taxon>Jiangellaceae</taxon>
        <taxon>Phytoactinopolyspora</taxon>
    </lineage>
</organism>
<comment type="caution">
    <text evidence="7">The sequence shown here is derived from an EMBL/GenBank/DDBJ whole genome shotgun (WGS) entry which is preliminary data.</text>
</comment>
<evidence type="ECO:0000256" key="4">
    <source>
        <dbReference type="ARBA" id="ARBA00022729"/>
    </source>
</evidence>
<evidence type="ECO:0000313" key="7">
    <source>
        <dbReference type="EMBL" id="NDL58686.1"/>
    </source>
</evidence>
<dbReference type="Pfam" id="PF01497">
    <property type="entry name" value="Peripla_BP_2"/>
    <property type="match status" value="1"/>
</dbReference>
<keyword evidence="4" id="KW-0732">Signal</keyword>
<dbReference type="InterPro" id="IPR051313">
    <property type="entry name" value="Bact_iron-sidero_bind"/>
</dbReference>
<comment type="similarity">
    <text evidence="2">Belongs to the bacterial solute-binding protein 8 family.</text>
</comment>
<dbReference type="PANTHER" id="PTHR30532:SF28">
    <property type="entry name" value="PETROBACTIN-BINDING PROTEIN YCLQ"/>
    <property type="match status" value="1"/>
</dbReference>
<name>A0A7K3M600_9ACTN</name>
<dbReference type="GO" id="GO:0030288">
    <property type="term" value="C:outer membrane-bounded periplasmic space"/>
    <property type="evidence" value="ECO:0007669"/>
    <property type="project" value="TreeGrafter"/>
</dbReference>
<dbReference type="InterPro" id="IPR002491">
    <property type="entry name" value="ABC_transptr_periplasmic_BD"/>
</dbReference>
<dbReference type="Gene3D" id="3.40.50.1980">
    <property type="entry name" value="Nitrogenase molybdenum iron protein domain"/>
    <property type="match status" value="2"/>
</dbReference>
<keyword evidence="3" id="KW-0813">Transport</keyword>